<evidence type="ECO:0000256" key="2">
    <source>
        <dbReference type="SAM" id="MobiDB-lite"/>
    </source>
</evidence>
<dbReference type="SUPFAM" id="SSF109604">
    <property type="entry name" value="HD-domain/PDEase-like"/>
    <property type="match status" value="1"/>
</dbReference>
<accession>A0ABM9C7T8</accession>
<name>A0ABM9C7T8_9BACL</name>
<dbReference type="NCBIfam" id="NF003009">
    <property type="entry name" value="PRK03826.1"/>
    <property type="match status" value="1"/>
</dbReference>
<dbReference type="SMART" id="SM00471">
    <property type="entry name" value="HDc"/>
    <property type="match status" value="1"/>
</dbReference>
<dbReference type="EC" id="3.1.3.89" evidence="4"/>
<dbReference type="EMBL" id="CAKMMF010000012">
    <property type="protein sequence ID" value="CAH1206307.1"/>
    <property type="molecule type" value="Genomic_DNA"/>
</dbReference>
<dbReference type="PANTHER" id="PTHR11845:SF13">
    <property type="entry name" value="5'-DEOXYNUCLEOTIDASE HDDC2"/>
    <property type="match status" value="1"/>
</dbReference>
<comment type="caution">
    <text evidence="4">The sequence shown here is derived from an EMBL/GenBank/DDBJ whole genome shotgun (WGS) entry which is preliminary data.</text>
</comment>
<dbReference type="InterPro" id="IPR039356">
    <property type="entry name" value="YfbR/HDDC2"/>
</dbReference>
<dbReference type="PANTHER" id="PTHR11845">
    <property type="entry name" value="5'-DEOXYNUCLEOTIDASE HDDC2"/>
    <property type="match status" value="1"/>
</dbReference>
<dbReference type="InterPro" id="IPR003607">
    <property type="entry name" value="HD/PDEase_dom"/>
</dbReference>
<gene>
    <name evidence="4" type="primary">yfbR</name>
    <name evidence="4" type="ORF">PAECIP111893_02510</name>
</gene>
<protein>
    <submittedName>
        <fullName evidence="4">5'-deoxynucleotidase YfbR</fullName>
        <ecNumber evidence="4">3.1.3.89</ecNumber>
    </submittedName>
</protein>
<feature type="region of interest" description="Disordered" evidence="2">
    <location>
        <begin position="125"/>
        <end position="186"/>
    </location>
</feature>
<proteinExistence type="predicted"/>
<feature type="domain" description="HD/PDEase" evidence="3">
    <location>
        <begin position="25"/>
        <end position="219"/>
    </location>
</feature>
<sequence length="266" mass="29527">MDSHFIAYMYRLRYIERWSLMRNTTRENVAEHSYHVALLAHMLCEIGNHVFGRSLNADRVVTMALFHDATEVFTGDIPTPVKHHNPKMLASFREIESLAAERLLGMVPKQLYSAYAPLISGQPDAPALNKQSSDAPYYRNHTDAPPLNNHADAPALSNHSDAPPAGGHMNSEDSNSNSSSETATAGYASSINSDNELRKMLKAADLLDAYIKCLTELSSGNREFAVAKGQTENKLAKLDMPEVDWFLSHMAPSFSMTLDELSQEDE</sequence>
<dbReference type="Pfam" id="PF12917">
    <property type="entry name" value="YfbR-like"/>
    <property type="match status" value="2"/>
</dbReference>
<dbReference type="Gene3D" id="1.10.3210.10">
    <property type="entry name" value="Hypothetical protein af1432"/>
    <property type="match status" value="1"/>
</dbReference>
<keyword evidence="1 4" id="KW-0378">Hydrolase</keyword>
<evidence type="ECO:0000313" key="4">
    <source>
        <dbReference type="EMBL" id="CAH1206307.1"/>
    </source>
</evidence>
<feature type="compositionally biased region" description="Low complexity" evidence="2">
    <location>
        <begin position="172"/>
        <end position="181"/>
    </location>
</feature>
<evidence type="ECO:0000313" key="5">
    <source>
        <dbReference type="Proteomes" id="UP000838686"/>
    </source>
</evidence>
<keyword evidence="5" id="KW-1185">Reference proteome</keyword>
<reference evidence="4" key="1">
    <citation type="submission" date="2022-01" db="EMBL/GenBank/DDBJ databases">
        <authorList>
            <person name="Criscuolo A."/>
        </authorList>
    </citation>
    <scope>NUCLEOTIDE SEQUENCE</scope>
    <source>
        <strain evidence="4">CIP111893</strain>
    </source>
</reference>
<dbReference type="Proteomes" id="UP000838686">
    <property type="component" value="Unassembled WGS sequence"/>
</dbReference>
<evidence type="ECO:0000259" key="3">
    <source>
        <dbReference type="SMART" id="SM00471"/>
    </source>
</evidence>
<evidence type="ECO:0000256" key="1">
    <source>
        <dbReference type="ARBA" id="ARBA00022801"/>
    </source>
</evidence>
<dbReference type="RefSeq" id="WP_236342795.1">
    <property type="nucleotide sequence ID" value="NZ_CAKMMF010000012.1"/>
</dbReference>
<organism evidence="4 5">
    <name type="scientific">Paenibacillus plantiphilus</name>
    <dbReference type="NCBI Taxonomy" id="2905650"/>
    <lineage>
        <taxon>Bacteria</taxon>
        <taxon>Bacillati</taxon>
        <taxon>Bacillota</taxon>
        <taxon>Bacilli</taxon>
        <taxon>Bacillales</taxon>
        <taxon>Paenibacillaceae</taxon>
        <taxon>Paenibacillus</taxon>
    </lineage>
</organism>
<dbReference type="GO" id="GO:0002953">
    <property type="term" value="F:5'-deoxynucleotidase activity"/>
    <property type="evidence" value="ECO:0007669"/>
    <property type="project" value="UniProtKB-EC"/>
</dbReference>